<feature type="transmembrane region" description="Helical" evidence="7">
    <location>
        <begin position="443"/>
        <end position="464"/>
    </location>
</feature>
<evidence type="ECO:0000256" key="2">
    <source>
        <dbReference type="ARBA" id="ARBA00022448"/>
    </source>
</evidence>
<evidence type="ECO:0000259" key="8">
    <source>
        <dbReference type="Pfam" id="PF00324"/>
    </source>
</evidence>
<feature type="transmembrane region" description="Helical" evidence="7">
    <location>
        <begin position="358"/>
        <end position="378"/>
    </location>
</feature>
<dbReference type="AlphaFoldDB" id="A0A194XU31"/>
<feature type="region of interest" description="Disordered" evidence="6">
    <location>
        <begin position="1"/>
        <end position="36"/>
    </location>
</feature>
<accession>A0A194XU31</accession>
<dbReference type="InParanoid" id="A0A194XU31"/>
<feature type="compositionally biased region" description="Basic and acidic residues" evidence="6">
    <location>
        <begin position="826"/>
        <end position="847"/>
    </location>
</feature>
<dbReference type="InterPro" id="IPR004841">
    <property type="entry name" value="AA-permease/SLC12A_dom"/>
</dbReference>
<feature type="transmembrane region" description="Helical" evidence="7">
    <location>
        <begin position="248"/>
        <end position="274"/>
    </location>
</feature>
<feature type="transmembrane region" description="Helical" evidence="7">
    <location>
        <begin position="506"/>
        <end position="528"/>
    </location>
</feature>
<evidence type="ECO:0000256" key="3">
    <source>
        <dbReference type="ARBA" id="ARBA00022692"/>
    </source>
</evidence>
<dbReference type="RefSeq" id="XP_018077899.1">
    <property type="nucleotide sequence ID" value="XM_018222131.1"/>
</dbReference>
<feature type="transmembrane region" description="Helical" evidence="7">
    <location>
        <begin position="54"/>
        <end position="74"/>
    </location>
</feature>
<feature type="transmembrane region" description="Helical" evidence="7">
    <location>
        <begin position="286"/>
        <end position="306"/>
    </location>
</feature>
<gene>
    <name evidence="9" type="ORF">LY89DRAFT_777274</name>
</gene>
<dbReference type="OrthoDB" id="3900342at2759"/>
<sequence length="872" mass="96145">MSQSFKEFALGGSPSITESEMPPRAKSLNFEGNDNSQPYTTRNHHRVYKHLNQWHILLITISGVIGMGLFANSGEILRIAGPMGGITAYLIVGIFVICVMECIAEMVGHWPIANCMFEFVAKFVDKDLAVVVGIAYWYCYAIGFATLIVVAANLASFWTWSSTIQDLIFTVGIMAILIAINCLGVLWYARVESVLGWMKILLVVGSFLTMLGINLSDTGADTPNGRIGKSNIDDGYQHDPNVARNTGVAVLVAIPIAAYAYCGVEIVAVTALEAKNEQSLKFPAKWIAWITTLAYVISVIGFYLNVSWLDVALPIMEGRKNEMSNNTITTPSNSTTMQNTALVIIATLEAKVPALPSILNIGLIIAVLSTSNTCLYVASRTLFGLTRKIDKNDPIWGWMLRFSRTTPRTRIPAFALLFSALSFCWVPFLRFSKSLTNQELQEIMSAIATVGVVIVWAALCAAFIRYRWWLKMWEGELVGRYKEYNYWLIENNTVPFRTVLGGYQPAPAWIGLISCILIILVFSTASWWDNEEKGDAVVAALAGPLILFGIWGVRKGFKWRSGRVEWYVKLGTWEELKKVLDLLRGSRESDDNNDDPATDQPVQQEHSVASPSWRAPNFPNLPTWLGGGGNVFTPLSDQDPVHDFYRGNNSGNVSPATRPAYGSLGIHDPNGFELVHNPSHGSEAGHTRASDLYRVSIPGSPRRKPVPSTGSISVHSELNLGDSMQRLSPPTSAANYTQFNSARSLSLADISPAVSTRRSSNTLLPPERSDFLGPGLSRPALVDERDLSPQDSMRRVVWGQQLTPQSPGERISRKAVSEPDTGPMRTGDRQRLQRSREREGLRDEALREGSIPAPPAQYQPRGSGDIVDEALE</sequence>
<feature type="transmembrane region" description="Helical" evidence="7">
    <location>
        <begin position="534"/>
        <end position="553"/>
    </location>
</feature>
<organism evidence="9 10">
    <name type="scientific">Mollisia scopiformis</name>
    <name type="common">Conifer needle endophyte fungus</name>
    <name type="synonym">Phialocephala scopiformis</name>
    <dbReference type="NCBI Taxonomy" id="149040"/>
    <lineage>
        <taxon>Eukaryota</taxon>
        <taxon>Fungi</taxon>
        <taxon>Dikarya</taxon>
        <taxon>Ascomycota</taxon>
        <taxon>Pezizomycotina</taxon>
        <taxon>Leotiomycetes</taxon>
        <taxon>Helotiales</taxon>
        <taxon>Mollisiaceae</taxon>
        <taxon>Mollisia</taxon>
    </lineage>
</organism>
<dbReference type="PANTHER" id="PTHR43495">
    <property type="entry name" value="GABA PERMEASE"/>
    <property type="match status" value="1"/>
</dbReference>
<evidence type="ECO:0000256" key="1">
    <source>
        <dbReference type="ARBA" id="ARBA00004141"/>
    </source>
</evidence>
<keyword evidence="5 7" id="KW-0472">Membrane</keyword>
<feature type="region of interest" description="Disordered" evidence="6">
    <location>
        <begin position="587"/>
        <end position="615"/>
    </location>
</feature>
<name>A0A194XU31_MOLSC</name>
<feature type="region of interest" description="Disordered" evidence="6">
    <location>
        <begin position="800"/>
        <end position="872"/>
    </location>
</feature>
<keyword evidence="2" id="KW-0813">Transport</keyword>
<dbReference type="GO" id="GO:0055085">
    <property type="term" value="P:transmembrane transport"/>
    <property type="evidence" value="ECO:0007669"/>
    <property type="project" value="InterPro"/>
</dbReference>
<feature type="transmembrane region" description="Helical" evidence="7">
    <location>
        <begin position="167"/>
        <end position="189"/>
    </location>
</feature>
<dbReference type="GeneID" id="28831857"/>
<proteinExistence type="predicted"/>
<feature type="domain" description="Amino acid permease/ SLC12A" evidence="8">
    <location>
        <begin position="55"/>
        <end position="468"/>
    </location>
</feature>
<evidence type="ECO:0000256" key="5">
    <source>
        <dbReference type="ARBA" id="ARBA00023136"/>
    </source>
</evidence>
<keyword evidence="3 7" id="KW-0812">Transmembrane</keyword>
<keyword evidence="10" id="KW-1185">Reference proteome</keyword>
<dbReference type="EMBL" id="KQ947405">
    <property type="protein sequence ID" value="KUJ23544.1"/>
    <property type="molecule type" value="Genomic_DNA"/>
</dbReference>
<keyword evidence="4 7" id="KW-1133">Transmembrane helix</keyword>
<dbReference type="Gene3D" id="1.20.1740.10">
    <property type="entry name" value="Amino acid/polyamine transporter I"/>
    <property type="match status" value="1"/>
</dbReference>
<feature type="transmembrane region" description="Helical" evidence="7">
    <location>
        <begin position="411"/>
        <end position="431"/>
    </location>
</feature>
<evidence type="ECO:0000256" key="4">
    <source>
        <dbReference type="ARBA" id="ARBA00022989"/>
    </source>
</evidence>
<dbReference type="Pfam" id="PF00324">
    <property type="entry name" value="AA_permease"/>
    <property type="match status" value="1"/>
</dbReference>
<dbReference type="Proteomes" id="UP000070700">
    <property type="component" value="Unassembled WGS sequence"/>
</dbReference>
<feature type="region of interest" description="Disordered" evidence="6">
    <location>
        <begin position="757"/>
        <end position="782"/>
    </location>
</feature>
<dbReference type="GO" id="GO:0016020">
    <property type="term" value="C:membrane"/>
    <property type="evidence" value="ECO:0007669"/>
    <property type="project" value="UniProtKB-SubCell"/>
</dbReference>
<dbReference type="PANTHER" id="PTHR43495:SF5">
    <property type="entry name" value="GAMMA-AMINOBUTYRIC ACID PERMEASE"/>
    <property type="match status" value="1"/>
</dbReference>
<comment type="subcellular location">
    <subcellularLocation>
        <location evidence="1">Membrane</location>
        <topology evidence="1">Multi-pass membrane protein</topology>
    </subcellularLocation>
</comment>
<feature type="compositionally biased region" description="Polar residues" evidence="6">
    <location>
        <begin position="600"/>
        <end position="610"/>
    </location>
</feature>
<dbReference type="KEGG" id="psco:LY89DRAFT_777274"/>
<protein>
    <recommendedName>
        <fullName evidence="8">Amino acid permease/ SLC12A domain-containing protein</fullName>
    </recommendedName>
</protein>
<feature type="region of interest" description="Disordered" evidence="6">
    <location>
        <begin position="695"/>
        <end position="714"/>
    </location>
</feature>
<evidence type="ECO:0000313" key="10">
    <source>
        <dbReference type="Proteomes" id="UP000070700"/>
    </source>
</evidence>
<feature type="transmembrane region" description="Helical" evidence="7">
    <location>
        <begin position="86"/>
        <end position="107"/>
    </location>
</feature>
<reference evidence="9 10" key="1">
    <citation type="submission" date="2015-10" db="EMBL/GenBank/DDBJ databases">
        <title>Full genome of DAOMC 229536 Phialocephala scopiformis, a fungal endophyte of spruce producing the potent anti-insectan compound rugulosin.</title>
        <authorList>
            <consortium name="DOE Joint Genome Institute"/>
            <person name="Walker A.K."/>
            <person name="Frasz S.L."/>
            <person name="Seifert K.A."/>
            <person name="Miller J.D."/>
            <person name="Mondo S.J."/>
            <person name="Labutti K."/>
            <person name="Lipzen A."/>
            <person name="Dockter R."/>
            <person name="Kennedy M."/>
            <person name="Grigoriev I.V."/>
            <person name="Spatafora J.W."/>
        </authorList>
    </citation>
    <scope>NUCLEOTIDE SEQUENCE [LARGE SCALE GENOMIC DNA]</scope>
    <source>
        <strain evidence="9 10">CBS 120377</strain>
    </source>
</reference>
<evidence type="ECO:0000256" key="6">
    <source>
        <dbReference type="SAM" id="MobiDB-lite"/>
    </source>
</evidence>
<feature type="transmembrane region" description="Helical" evidence="7">
    <location>
        <begin position="128"/>
        <end position="155"/>
    </location>
</feature>
<feature type="transmembrane region" description="Helical" evidence="7">
    <location>
        <begin position="196"/>
        <end position="215"/>
    </location>
</feature>
<evidence type="ECO:0000256" key="7">
    <source>
        <dbReference type="SAM" id="Phobius"/>
    </source>
</evidence>
<evidence type="ECO:0000313" key="9">
    <source>
        <dbReference type="EMBL" id="KUJ23544.1"/>
    </source>
</evidence>
<dbReference type="STRING" id="149040.A0A194XU31"/>